<proteinExistence type="predicted"/>
<evidence type="ECO:0000256" key="1">
    <source>
        <dbReference type="SAM" id="MobiDB-lite"/>
    </source>
</evidence>
<feature type="region of interest" description="Disordered" evidence="1">
    <location>
        <begin position="1"/>
        <end position="61"/>
    </location>
</feature>
<comment type="caution">
    <text evidence="2">The sequence shown here is derived from an EMBL/GenBank/DDBJ whole genome shotgun (WGS) entry which is preliminary data.</text>
</comment>
<reference evidence="2" key="1">
    <citation type="journal article" date="2022" name="bioRxiv">
        <title>Sequencing and chromosome-scale assembly of the giantPleurodeles waltlgenome.</title>
        <authorList>
            <person name="Brown T."/>
            <person name="Elewa A."/>
            <person name="Iarovenko S."/>
            <person name="Subramanian E."/>
            <person name="Araus A.J."/>
            <person name="Petzold A."/>
            <person name="Susuki M."/>
            <person name="Suzuki K.-i.T."/>
            <person name="Hayashi T."/>
            <person name="Toyoda A."/>
            <person name="Oliveira C."/>
            <person name="Osipova E."/>
            <person name="Leigh N.D."/>
            <person name="Simon A."/>
            <person name="Yun M.H."/>
        </authorList>
    </citation>
    <scope>NUCLEOTIDE SEQUENCE</scope>
    <source>
        <strain evidence="2">20211129_DDA</strain>
        <tissue evidence="2">Liver</tissue>
    </source>
</reference>
<gene>
    <name evidence="2" type="ORF">NDU88_001940</name>
</gene>
<evidence type="ECO:0000313" key="2">
    <source>
        <dbReference type="EMBL" id="KAJ1096809.1"/>
    </source>
</evidence>
<dbReference type="Proteomes" id="UP001066276">
    <property type="component" value="Chromosome 10"/>
</dbReference>
<dbReference type="AlphaFoldDB" id="A0AAV7M112"/>
<protein>
    <submittedName>
        <fullName evidence="2">Uncharacterized protein</fullName>
    </submittedName>
</protein>
<accession>A0AAV7M112</accession>
<feature type="compositionally biased region" description="Polar residues" evidence="1">
    <location>
        <begin position="1"/>
        <end position="11"/>
    </location>
</feature>
<organism evidence="2 3">
    <name type="scientific">Pleurodeles waltl</name>
    <name type="common">Iberian ribbed newt</name>
    <dbReference type="NCBI Taxonomy" id="8319"/>
    <lineage>
        <taxon>Eukaryota</taxon>
        <taxon>Metazoa</taxon>
        <taxon>Chordata</taxon>
        <taxon>Craniata</taxon>
        <taxon>Vertebrata</taxon>
        <taxon>Euteleostomi</taxon>
        <taxon>Amphibia</taxon>
        <taxon>Batrachia</taxon>
        <taxon>Caudata</taxon>
        <taxon>Salamandroidea</taxon>
        <taxon>Salamandridae</taxon>
        <taxon>Pleurodelinae</taxon>
        <taxon>Pleurodeles</taxon>
    </lineage>
</organism>
<dbReference type="EMBL" id="JANPWB010000014">
    <property type="protein sequence ID" value="KAJ1096809.1"/>
    <property type="molecule type" value="Genomic_DNA"/>
</dbReference>
<feature type="compositionally biased region" description="Polar residues" evidence="1">
    <location>
        <begin position="45"/>
        <end position="54"/>
    </location>
</feature>
<name>A0AAV7M112_PLEWA</name>
<sequence length="69" mass="7022">MAPSSTSSAQPNICDYGTSAKQSIGAADQAPGRRGLQANLENPDPGNQSKTTPTPLAEKAIPMRVAAAL</sequence>
<evidence type="ECO:0000313" key="3">
    <source>
        <dbReference type="Proteomes" id="UP001066276"/>
    </source>
</evidence>
<keyword evidence="3" id="KW-1185">Reference proteome</keyword>